<dbReference type="AlphaFoldDB" id="A0AA41YWE9"/>
<keyword evidence="1" id="KW-0472">Membrane</keyword>
<protein>
    <submittedName>
        <fullName evidence="2">Uncharacterized protein</fullName>
    </submittedName>
</protein>
<name>A0AA41YWE9_9PROT</name>
<keyword evidence="3" id="KW-1185">Reference proteome</keyword>
<feature type="transmembrane region" description="Helical" evidence="1">
    <location>
        <begin position="12"/>
        <end position="34"/>
    </location>
</feature>
<gene>
    <name evidence="2" type="ORF">OL599_24545</name>
</gene>
<reference evidence="2" key="1">
    <citation type="submission" date="2022-09" db="EMBL/GenBank/DDBJ databases">
        <title>Rhodovastum sp. nov. RN2-1 isolated from soil in Seongnam, South Korea.</title>
        <authorList>
            <person name="Le N.T."/>
        </authorList>
    </citation>
    <scope>NUCLEOTIDE SEQUENCE</scope>
    <source>
        <strain evidence="2">RN2-1</strain>
    </source>
</reference>
<reference evidence="2" key="2">
    <citation type="submission" date="2022-10" db="EMBL/GenBank/DDBJ databases">
        <authorList>
            <person name="Trinh H.N."/>
        </authorList>
    </citation>
    <scope>NUCLEOTIDE SEQUENCE</scope>
    <source>
        <strain evidence="2">RN2-1</strain>
    </source>
</reference>
<evidence type="ECO:0000313" key="3">
    <source>
        <dbReference type="Proteomes" id="UP001165679"/>
    </source>
</evidence>
<comment type="caution">
    <text evidence="2">The sequence shown here is derived from an EMBL/GenBank/DDBJ whole genome shotgun (WGS) entry which is preliminary data.</text>
</comment>
<feature type="transmembrane region" description="Helical" evidence="1">
    <location>
        <begin position="46"/>
        <end position="66"/>
    </location>
</feature>
<sequence>MESISWTWGLSLSALTIAIHTMGVVVMALVGLVIRIRWLEPRALGLGHVILIVIGVIGAVGLPLAVLHGIEAMIWAAAYVWLGAIDSPQDAILYSVDSMTTRGASGLTLQPNWRMMGALEAADGMLLFGISTAYIFAVMQAYWPMLSKPLMTGRHS</sequence>
<proteinExistence type="predicted"/>
<evidence type="ECO:0000313" key="2">
    <source>
        <dbReference type="EMBL" id="MCW3477728.1"/>
    </source>
</evidence>
<evidence type="ECO:0000256" key="1">
    <source>
        <dbReference type="SAM" id="Phobius"/>
    </source>
</evidence>
<dbReference type="EMBL" id="JAPDNT010000048">
    <property type="protein sequence ID" value="MCW3477728.1"/>
    <property type="molecule type" value="Genomic_DNA"/>
</dbReference>
<keyword evidence="1" id="KW-0812">Transmembrane</keyword>
<accession>A0AA41YWE9</accession>
<organism evidence="2 3">
    <name type="scientific">Limobrevibacterium gyesilva</name>
    <dbReference type="NCBI Taxonomy" id="2991712"/>
    <lineage>
        <taxon>Bacteria</taxon>
        <taxon>Pseudomonadati</taxon>
        <taxon>Pseudomonadota</taxon>
        <taxon>Alphaproteobacteria</taxon>
        <taxon>Acetobacterales</taxon>
        <taxon>Acetobacteraceae</taxon>
        <taxon>Limobrevibacterium</taxon>
    </lineage>
</organism>
<keyword evidence="1" id="KW-1133">Transmembrane helix</keyword>
<dbReference type="Proteomes" id="UP001165679">
    <property type="component" value="Unassembled WGS sequence"/>
</dbReference>
<feature type="transmembrane region" description="Helical" evidence="1">
    <location>
        <begin position="125"/>
        <end position="146"/>
    </location>
</feature>